<dbReference type="InParanoid" id="A0A1J7J0A5"/>
<dbReference type="InterPro" id="IPR009057">
    <property type="entry name" value="Homeodomain-like_sf"/>
</dbReference>
<dbReference type="OrthoDB" id="39591at2759"/>
<keyword evidence="2" id="KW-0238">DNA-binding</keyword>
<dbReference type="GO" id="GO:0000976">
    <property type="term" value="F:transcription cis-regulatory region binding"/>
    <property type="evidence" value="ECO:0007669"/>
    <property type="project" value="TreeGrafter"/>
</dbReference>
<dbReference type="Proteomes" id="UP000182658">
    <property type="component" value="Unassembled WGS sequence"/>
</dbReference>
<feature type="compositionally biased region" description="Basic and acidic residues" evidence="4">
    <location>
        <begin position="293"/>
        <end position="303"/>
    </location>
</feature>
<dbReference type="InterPro" id="IPR001005">
    <property type="entry name" value="SANT/Myb"/>
</dbReference>
<dbReference type="EMBL" id="KV875100">
    <property type="protein sequence ID" value="OIW26745.1"/>
    <property type="molecule type" value="Genomic_DNA"/>
</dbReference>
<dbReference type="SMART" id="SM00717">
    <property type="entry name" value="SANT"/>
    <property type="match status" value="2"/>
</dbReference>
<feature type="compositionally biased region" description="Polar residues" evidence="4">
    <location>
        <begin position="433"/>
        <end position="455"/>
    </location>
</feature>
<evidence type="ECO:0000256" key="2">
    <source>
        <dbReference type="ARBA" id="ARBA00023125"/>
    </source>
</evidence>
<feature type="region of interest" description="Disordered" evidence="4">
    <location>
        <begin position="1"/>
        <end position="254"/>
    </location>
</feature>
<feature type="compositionally biased region" description="Basic and acidic residues" evidence="4">
    <location>
        <begin position="110"/>
        <end position="121"/>
    </location>
</feature>
<feature type="domain" description="Myb-like" evidence="5">
    <location>
        <begin position="838"/>
        <end position="914"/>
    </location>
</feature>
<dbReference type="InterPro" id="IPR017930">
    <property type="entry name" value="Myb_dom"/>
</dbReference>
<dbReference type="PANTHER" id="PTHR46380">
    <property type="entry name" value="CYCLIN-D-BINDING MYB-LIKE TRANSCRIPTION FACTOR 1"/>
    <property type="match status" value="1"/>
</dbReference>
<comment type="subcellular location">
    <subcellularLocation>
        <location evidence="1">Nucleus</location>
    </subcellularLocation>
</comment>
<feature type="compositionally biased region" description="Acidic residues" evidence="4">
    <location>
        <begin position="1085"/>
        <end position="1095"/>
    </location>
</feature>
<reference evidence="7 8" key="1">
    <citation type="submission" date="2016-10" db="EMBL/GenBank/DDBJ databases">
        <title>Draft genome sequence of Coniochaeta ligniaria NRRL30616, a lignocellulolytic fungus for bioabatement of inhibitors in plant biomass hydrolysates.</title>
        <authorList>
            <consortium name="DOE Joint Genome Institute"/>
            <person name="Jimenez D.J."/>
            <person name="Hector R.E."/>
            <person name="Riley R."/>
            <person name="Sun H."/>
            <person name="Grigoriev I.V."/>
            <person name="Van Elsas J.D."/>
            <person name="Nichols N.N."/>
        </authorList>
    </citation>
    <scope>NUCLEOTIDE SEQUENCE [LARGE SCALE GENOMIC DNA]</scope>
    <source>
        <strain evidence="7 8">NRRL 30616</strain>
    </source>
</reference>
<evidence type="ECO:0000256" key="4">
    <source>
        <dbReference type="SAM" id="MobiDB-lite"/>
    </source>
</evidence>
<dbReference type="STRING" id="1408157.A0A1J7J0A5"/>
<dbReference type="InterPro" id="IPR051651">
    <property type="entry name" value="DMTF1_DNA-bind_reg"/>
</dbReference>
<evidence type="ECO:0000256" key="3">
    <source>
        <dbReference type="ARBA" id="ARBA00023242"/>
    </source>
</evidence>
<feature type="region of interest" description="Disordered" evidence="4">
    <location>
        <begin position="593"/>
        <end position="613"/>
    </location>
</feature>
<feature type="compositionally biased region" description="Polar residues" evidence="4">
    <location>
        <begin position="347"/>
        <end position="358"/>
    </location>
</feature>
<keyword evidence="8" id="KW-1185">Reference proteome</keyword>
<dbReference type="GO" id="GO:0005634">
    <property type="term" value="C:nucleus"/>
    <property type="evidence" value="ECO:0007669"/>
    <property type="project" value="UniProtKB-SubCell"/>
</dbReference>
<keyword evidence="3" id="KW-0539">Nucleus</keyword>
<accession>A0A1J7J0A5</accession>
<dbReference type="PROSITE" id="PS51294">
    <property type="entry name" value="HTH_MYB"/>
    <property type="match status" value="1"/>
</dbReference>
<dbReference type="Gene3D" id="1.10.10.60">
    <property type="entry name" value="Homeodomain-like"/>
    <property type="match status" value="2"/>
</dbReference>
<feature type="region of interest" description="Disordered" evidence="4">
    <location>
        <begin position="1041"/>
        <end position="1297"/>
    </location>
</feature>
<feature type="compositionally biased region" description="Basic residues" evidence="4">
    <location>
        <begin position="1049"/>
        <end position="1067"/>
    </location>
</feature>
<evidence type="ECO:0000259" key="5">
    <source>
        <dbReference type="PROSITE" id="PS50090"/>
    </source>
</evidence>
<gene>
    <name evidence="7" type="ORF">CONLIGDRAFT_634974</name>
</gene>
<feature type="domain" description="Myb-like" evidence="5">
    <location>
        <begin position="786"/>
        <end position="835"/>
    </location>
</feature>
<feature type="compositionally biased region" description="Basic and acidic residues" evidence="4">
    <location>
        <begin position="376"/>
        <end position="389"/>
    </location>
</feature>
<feature type="region of interest" description="Disordered" evidence="4">
    <location>
        <begin position="336"/>
        <end position="542"/>
    </location>
</feature>
<dbReference type="PROSITE" id="PS50090">
    <property type="entry name" value="MYB_LIKE"/>
    <property type="match status" value="2"/>
</dbReference>
<evidence type="ECO:0000256" key="1">
    <source>
        <dbReference type="ARBA" id="ARBA00004123"/>
    </source>
</evidence>
<evidence type="ECO:0000259" key="6">
    <source>
        <dbReference type="PROSITE" id="PS51294"/>
    </source>
</evidence>
<dbReference type="SUPFAM" id="SSF46689">
    <property type="entry name" value="Homeodomain-like"/>
    <property type="match status" value="1"/>
</dbReference>
<dbReference type="PANTHER" id="PTHR46380:SF2">
    <property type="entry name" value="CYCLIN-D-BINDING MYB-LIKE TRANSCRIPTION FACTOR 1"/>
    <property type="match status" value="1"/>
</dbReference>
<feature type="compositionally biased region" description="Low complexity" evidence="4">
    <location>
        <begin position="336"/>
        <end position="345"/>
    </location>
</feature>
<feature type="domain" description="HTH myb-type" evidence="6">
    <location>
        <begin position="786"/>
        <end position="839"/>
    </location>
</feature>
<dbReference type="GO" id="GO:0003700">
    <property type="term" value="F:DNA-binding transcription factor activity"/>
    <property type="evidence" value="ECO:0007669"/>
    <property type="project" value="TreeGrafter"/>
</dbReference>
<feature type="compositionally biased region" description="Basic and acidic residues" evidence="4">
    <location>
        <begin position="79"/>
        <end position="89"/>
    </location>
</feature>
<proteinExistence type="predicted"/>
<feature type="compositionally biased region" description="Polar residues" evidence="4">
    <location>
        <begin position="1"/>
        <end position="10"/>
    </location>
</feature>
<feature type="compositionally biased region" description="Basic and acidic residues" evidence="4">
    <location>
        <begin position="509"/>
        <end position="521"/>
    </location>
</feature>
<protein>
    <submittedName>
        <fullName evidence="7">Uncharacterized protein</fullName>
    </submittedName>
</protein>
<evidence type="ECO:0000313" key="8">
    <source>
        <dbReference type="Proteomes" id="UP000182658"/>
    </source>
</evidence>
<dbReference type="CDD" id="cd00167">
    <property type="entry name" value="SANT"/>
    <property type="match status" value="1"/>
</dbReference>
<feature type="region of interest" description="Disordered" evidence="4">
    <location>
        <begin position="630"/>
        <end position="711"/>
    </location>
</feature>
<sequence>MMGNNASSQVGEAGDDDSRAPSPLPGEDDGYDGLPRLNSSAPADFHVDYSQPVDAVPTFSQPAQPARKPKKSRKSNQRRSSDMNNRDGPDAESEDNNAAIDDLEAVARNLKSEPESPEIAKSKKKRRRKAKAQDSEQSGDLHIPTPDSLQAVQDLPAVPDVSAAAEEHPDLPATDLHEEDPAPTVESPNSRKKKKKSKTDKATGPRLDLNEDPIAGSDEEVVIPSSDRPSRRRKSLHDDDSGGRKFRKRTSLPAVSVRNSLTVEDIINEEPRADVVESTQGDAPSEGPIDFLSRSREPEHYETGEDNISPSVTRQGRRSRLTTTSLSASVSLAQALAAEQTQARLSDSPSEAQIQNGGSEAPSPVADGEVMDVDTFEPRLDGSVHRDLDNQDQAMEDETELPRLSQPNDATSHTTEPVDLMSTLEDDALVAMASTQPQPASDDNQIRSNQSSAEDQAQREVVFSNPTGTEDDGRGHPTASSGIGHGSSRRNGTQTKAAAKESPMALEFMLDRSRGAAKETASEAAPESEDETQVEYGRGPGSTRPDISNLLVDESLLVSFNNHAASPAILPAGMTGSSDATQATAHPVATQIPHVQTSSTHTTPRGSRTYARQPKPTFFERTEEETALAFAQLPSNEAAATPKSTKSKAKRRLPVDVPDAETGSSKRQRSSLSAPQKTPKTPRDPNAPRKPPGRKKAPETAIRSSTGLLTGALTRTEVQQVEGAVEAFRSDHGLTQQEVNAMVQQNPKDSTLKDNTLHEELWSQILDACPTRKRQKLLNWCRQKFHNFVARGTWTPEQDAEVRELVRHHGTKWSVIGQLINRHQKDVRDRWRNYLVAGENQRKHQWSEKEENDFLKIVAEALGIFQRERARNPDNDMFRTGKTNEELVDWNVVAERMEHTRSRLQCQEKWRRMREGNKINSTVLAGKLESDQRWRLKRARHEISLMSHADMYHIVLGIPSIDGDSREDVCINWKPILESQRKKYHRYTAMLLWNRLRQLVPNQEKKDVQQCAKELITMYQSDGGTFSLPGDEAFDEAKEEELLADIPPPRKRGSGKPKPGKGKKKQRLAPTGTRVVSDEFVHDSDPEEGDGADDGDSSRAEYNETSPAPEAAPREETRNGDDSQMRDADEVSLDLSNEAGQGDRGGSIDLGLHLANDGQLASDRELEQETASPKSRKKSKSKSKPKEKEATSSVKKHKKRYSGEMTLDFTPQKNGFSAINAPAATDSANTSRKRARADITGTPNGSAEVQSARKKKKTKRGSDAVLQVVEQQPADAGGAASSDDDMDDIPARLPALG</sequence>
<feature type="region of interest" description="Disordered" evidence="4">
    <location>
        <begin position="268"/>
        <end position="324"/>
    </location>
</feature>
<dbReference type="Pfam" id="PF00249">
    <property type="entry name" value="Myb_DNA-binding"/>
    <property type="match status" value="1"/>
</dbReference>
<feature type="compositionally biased region" description="Polar residues" evidence="4">
    <location>
        <begin position="662"/>
        <end position="679"/>
    </location>
</feature>
<feature type="compositionally biased region" description="Basic and acidic residues" evidence="4">
    <location>
        <begin position="1112"/>
        <end position="1129"/>
    </location>
</feature>
<feature type="compositionally biased region" description="Basic and acidic residues" evidence="4">
    <location>
        <begin position="165"/>
        <end position="180"/>
    </location>
</feature>
<feature type="compositionally biased region" description="Basic residues" evidence="4">
    <location>
        <begin position="67"/>
        <end position="77"/>
    </location>
</feature>
<name>A0A1J7J0A5_9PEZI</name>
<evidence type="ECO:0000313" key="7">
    <source>
        <dbReference type="EMBL" id="OIW26745.1"/>
    </source>
</evidence>
<feature type="compositionally biased region" description="Polar residues" evidence="4">
    <location>
        <begin position="593"/>
        <end position="606"/>
    </location>
</feature>
<organism evidence="7 8">
    <name type="scientific">Coniochaeta ligniaria NRRL 30616</name>
    <dbReference type="NCBI Taxonomy" id="1408157"/>
    <lineage>
        <taxon>Eukaryota</taxon>
        <taxon>Fungi</taxon>
        <taxon>Dikarya</taxon>
        <taxon>Ascomycota</taxon>
        <taxon>Pezizomycotina</taxon>
        <taxon>Sordariomycetes</taxon>
        <taxon>Sordariomycetidae</taxon>
        <taxon>Coniochaetales</taxon>
        <taxon>Coniochaetaceae</taxon>
        <taxon>Coniochaeta</taxon>
    </lineage>
</organism>
<feature type="compositionally biased region" description="Basic residues" evidence="4">
    <location>
        <begin position="1174"/>
        <end position="1183"/>
    </location>
</feature>
<feature type="compositionally biased region" description="Polar residues" evidence="4">
    <location>
        <begin position="405"/>
        <end position="415"/>
    </location>
</feature>